<feature type="non-terminal residue" evidence="1">
    <location>
        <position position="101"/>
    </location>
</feature>
<dbReference type="Proteomes" id="UP000703661">
    <property type="component" value="Unassembled WGS sequence"/>
</dbReference>
<keyword evidence="2" id="KW-1185">Reference proteome</keyword>
<dbReference type="EMBL" id="JAAAID010000844">
    <property type="protein sequence ID" value="KAG0013451.1"/>
    <property type="molecule type" value="Genomic_DNA"/>
</dbReference>
<organism evidence="1 2">
    <name type="scientific">Entomortierella chlamydospora</name>
    <dbReference type="NCBI Taxonomy" id="101097"/>
    <lineage>
        <taxon>Eukaryota</taxon>
        <taxon>Fungi</taxon>
        <taxon>Fungi incertae sedis</taxon>
        <taxon>Mucoromycota</taxon>
        <taxon>Mortierellomycotina</taxon>
        <taxon>Mortierellomycetes</taxon>
        <taxon>Mortierellales</taxon>
        <taxon>Mortierellaceae</taxon>
        <taxon>Entomortierella</taxon>
    </lineage>
</organism>
<sequence>MRTSKSNKRMAVFSRRTFVILTVLVVIALGLTLGLVFGLRSRNNFGGSPLEFSESWNNPSEFVLSKNFTITNTTTTRYYEWTVSQNTIAPDGLERPMLLVN</sequence>
<dbReference type="InterPro" id="IPR008972">
    <property type="entry name" value="Cupredoxin"/>
</dbReference>
<evidence type="ECO:0000313" key="2">
    <source>
        <dbReference type="Proteomes" id="UP000703661"/>
    </source>
</evidence>
<protein>
    <submittedName>
        <fullName evidence="1">Uncharacterized protein</fullName>
    </submittedName>
</protein>
<proteinExistence type="predicted"/>
<gene>
    <name evidence="1" type="ORF">BGZ80_011067</name>
</gene>
<name>A0A9P6MUR8_9FUNG</name>
<comment type="caution">
    <text evidence="1">The sequence shown here is derived from an EMBL/GenBank/DDBJ whole genome shotgun (WGS) entry which is preliminary data.</text>
</comment>
<evidence type="ECO:0000313" key="1">
    <source>
        <dbReference type="EMBL" id="KAG0013451.1"/>
    </source>
</evidence>
<reference evidence="1" key="1">
    <citation type="journal article" date="2020" name="Fungal Divers.">
        <title>Resolving the Mortierellaceae phylogeny through synthesis of multi-gene phylogenetics and phylogenomics.</title>
        <authorList>
            <person name="Vandepol N."/>
            <person name="Liber J."/>
            <person name="Desiro A."/>
            <person name="Na H."/>
            <person name="Kennedy M."/>
            <person name="Barry K."/>
            <person name="Grigoriev I.V."/>
            <person name="Miller A.N."/>
            <person name="O'Donnell K."/>
            <person name="Stajich J.E."/>
            <person name="Bonito G."/>
        </authorList>
    </citation>
    <scope>NUCLEOTIDE SEQUENCE</scope>
    <source>
        <strain evidence="1">NRRL 2769</strain>
    </source>
</reference>
<dbReference type="Gene3D" id="2.60.40.420">
    <property type="entry name" value="Cupredoxins - blue copper proteins"/>
    <property type="match status" value="1"/>
</dbReference>
<accession>A0A9P6MUR8</accession>
<dbReference type="AlphaFoldDB" id="A0A9P6MUR8"/>